<feature type="signal peptide" evidence="1">
    <location>
        <begin position="1"/>
        <end position="23"/>
    </location>
</feature>
<evidence type="ECO:0000313" key="4">
    <source>
        <dbReference type="Proteomes" id="UP000249115"/>
    </source>
</evidence>
<dbReference type="Proteomes" id="UP000321927">
    <property type="component" value="Unassembled WGS sequence"/>
</dbReference>
<dbReference type="Proteomes" id="UP000249115">
    <property type="component" value="Unassembled WGS sequence"/>
</dbReference>
<dbReference type="AlphaFoldDB" id="A0A2W7R4U0"/>
<feature type="chain" id="PRO_5015975055" description="Lipoprotein" evidence="1">
    <location>
        <begin position="24"/>
        <end position="256"/>
    </location>
</feature>
<evidence type="ECO:0000313" key="5">
    <source>
        <dbReference type="Proteomes" id="UP000321927"/>
    </source>
</evidence>
<reference evidence="2 4" key="1">
    <citation type="submission" date="2018-06" db="EMBL/GenBank/DDBJ databases">
        <title>Genomic Encyclopedia of Archaeal and Bacterial Type Strains, Phase II (KMG-II): from individual species to whole genera.</title>
        <authorList>
            <person name="Goeker M."/>
        </authorList>
    </citation>
    <scope>NUCLEOTIDE SEQUENCE [LARGE SCALE GENOMIC DNA]</scope>
    <source>
        <strain evidence="2 4">DSM 22686</strain>
    </source>
</reference>
<gene>
    <name evidence="3" type="ORF">ESW18_00150</name>
    <name evidence="2" type="ORF">LV84_02643</name>
</gene>
<accession>A0A2W7R4U0</accession>
<evidence type="ECO:0000256" key="1">
    <source>
        <dbReference type="SAM" id="SignalP"/>
    </source>
</evidence>
<dbReference type="EMBL" id="VORV01000001">
    <property type="protein sequence ID" value="TXD79582.1"/>
    <property type="molecule type" value="Genomic_DNA"/>
</dbReference>
<dbReference type="OrthoDB" id="1495162at2"/>
<dbReference type="PROSITE" id="PS51257">
    <property type="entry name" value="PROKAR_LIPOPROTEIN"/>
    <property type="match status" value="1"/>
</dbReference>
<evidence type="ECO:0000313" key="2">
    <source>
        <dbReference type="EMBL" id="PZX55504.1"/>
    </source>
</evidence>
<keyword evidence="5" id="KW-1185">Reference proteome</keyword>
<evidence type="ECO:0008006" key="6">
    <source>
        <dbReference type="Google" id="ProtNLM"/>
    </source>
</evidence>
<protein>
    <recommendedName>
        <fullName evidence="6">Lipoprotein</fullName>
    </recommendedName>
</protein>
<proteinExistence type="predicted"/>
<sequence>MKQFSYSFLSAILALFIFSSCLEDVDFVPELENCEVDTDHFGQFSLAFYNSNPQESSSIKNISYEALCWENTYPIQIGGIGTGNCGDGYEYITNPRLASGISLAEFDTAADPDQYSYKRYLEILVSFGCDQYSTQEKFYGLLSQGDYKLAFTQDDFSAFTLNYYDGKKRYSSLGVDNSNSELNVSNLVNVKPDFNQEPAGNNGLPASVEATFTFSGLLKAEDGSYLSVENAKVRGQYYRQAPWGYFWEDWGKGWND</sequence>
<comment type="caution">
    <text evidence="2">The sequence shown here is derived from an EMBL/GenBank/DDBJ whole genome shotgun (WGS) entry which is preliminary data.</text>
</comment>
<reference evidence="3 5" key="2">
    <citation type="submission" date="2019-08" db="EMBL/GenBank/DDBJ databases">
        <title>Genome of Algoriphagus ratkowskyi IC026.</title>
        <authorList>
            <person name="Bowman J.P."/>
        </authorList>
    </citation>
    <scope>NUCLEOTIDE SEQUENCE [LARGE SCALE GENOMIC DNA]</scope>
    <source>
        <strain evidence="3 5">IC026</strain>
    </source>
</reference>
<dbReference type="RefSeq" id="WP_086501807.1">
    <property type="nucleotide sequence ID" value="NZ_MSSV01000011.1"/>
</dbReference>
<keyword evidence="1" id="KW-0732">Signal</keyword>
<dbReference type="EMBL" id="QKZU01000009">
    <property type="protein sequence ID" value="PZX55504.1"/>
    <property type="molecule type" value="Genomic_DNA"/>
</dbReference>
<name>A0A2W7R4U0_9BACT</name>
<evidence type="ECO:0000313" key="3">
    <source>
        <dbReference type="EMBL" id="TXD79582.1"/>
    </source>
</evidence>
<organism evidence="2 4">
    <name type="scientific">Algoriphagus ratkowskyi</name>
    <dbReference type="NCBI Taxonomy" id="57028"/>
    <lineage>
        <taxon>Bacteria</taxon>
        <taxon>Pseudomonadati</taxon>
        <taxon>Bacteroidota</taxon>
        <taxon>Cytophagia</taxon>
        <taxon>Cytophagales</taxon>
        <taxon>Cyclobacteriaceae</taxon>
        <taxon>Algoriphagus</taxon>
    </lineage>
</organism>